<accession>A0ABU5JW66</accession>
<gene>
    <name evidence="1" type="ORF">U2I54_10000</name>
</gene>
<comment type="caution">
    <text evidence="1">The sequence shown here is derived from an EMBL/GenBank/DDBJ whole genome shotgun (WGS) entry which is preliminary data.</text>
</comment>
<dbReference type="EMBL" id="JAXOVW010000016">
    <property type="protein sequence ID" value="MDZ5607432.1"/>
    <property type="molecule type" value="Genomic_DNA"/>
</dbReference>
<reference evidence="2" key="1">
    <citation type="submission" date="2023-11" db="EMBL/GenBank/DDBJ databases">
        <title>Genome Sequence of Bacillus pseudomycoides stain BUPM19.</title>
        <authorList>
            <person name="Farhat A."/>
        </authorList>
    </citation>
    <scope>NUCLEOTIDE SEQUENCE [LARGE SCALE GENOMIC DNA]</scope>
    <source>
        <strain evidence="2">BUPM19</strain>
    </source>
</reference>
<keyword evidence="2" id="KW-1185">Reference proteome</keyword>
<dbReference type="RefSeq" id="WP_017153211.1">
    <property type="nucleotide sequence ID" value="NZ_JAXOVW010000016.1"/>
</dbReference>
<sequence length="76" mass="8925">MKVLLREDIANRWAVSVERVEELAMQDSIFPKPYMILPSGDSLYLEIELIAYEKIHVELTQVCFRGRSLRTFLSCY</sequence>
<evidence type="ECO:0000313" key="2">
    <source>
        <dbReference type="Proteomes" id="UP001291930"/>
    </source>
</evidence>
<proteinExistence type="predicted"/>
<name>A0ABU5JW66_9BACI</name>
<organism evidence="1 2">
    <name type="scientific">Bacillus bingmayongensis</name>
    <dbReference type="NCBI Taxonomy" id="1150157"/>
    <lineage>
        <taxon>Bacteria</taxon>
        <taxon>Bacillati</taxon>
        <taxon>Bacillota</taxon>
        <taxon>Bacilli</taxon>
        <taxon>Bacillales</taxon>
        <taxon>Bacillaceae</taxon>
        <taxon>Bacillus</taxon>
    </lineage>
</organism>
<dbReference type="Proteomes" id="UP001291930">
    <property type="component" value="Unassembled WGS sequence"/>
</dbReference>
<evidence type="ECO:0000313" key="1">
    <source>
        <dbReference type="EMBL" id="MDZ5607432.1"/>
    </source>
</evidence>
<protein>
    <submittedName>
        <fullName evidence="1">Uncharacterized protein</fullName>
    </submittedName>
</protein>